<dbReference type="InterPro" id="IPR019557">
    <property type="entry name" value="AminoTfrase-like_pln_mobile"/>
</dbReference>
<proteinExistence type="predicted"/>
<protein>
    <recommendedName>
        <fullName evidence="1">Aminotransferase-like plant mobile domain-containing protein</fullName>
    </recommendedName>
</protein>
<feature type="domain" description="Aminotransferase-like plant mobile" evidence="1">
    <location>
        <begin position="123"/>
        <end position="184"/>
    </location>
</feature>
<dbReference type="Proteomes" id="UP000825729">
    <property type="component" value="Unassembled WGS sequence"/>
</dbReference>
<sequence length="274" mass="30904">MPGAPRRTVSHVPGIFGLPIAGQFFRTRFKPMVADFKEVRSGLPFSCRYLFLAYHHLCRSSGSNVISSAAWVEFWFRTEDDAVPVDDPWAAWHASFGKDAPSFREFTATERDVFHFLHVTPGREDEVHLAALLSVWLSRFVFRAIGDEIRPMVFKVASYMATGVRFALAGPALACLYKGLGHAAAGWPSMARWPYLYTWLAVYFPRIRGGFRSKSASRYDLLPGTLLSNVILRKTRPVICFSVFSVRCGIDMFLPPPKLLSWWTAKEADSQTAL</sequence>
<dbReference type="EMBL" id="JAINDJ010000006">
    <property type="protein sequence ID" value="KAG9444852.1"/>
    <property type="molecule type" value="Genomic_DNA"/>
</dbReference>
<evidence type="ECO:0000313" key="3">
    <source>
        <dbReference type="Proteomes" id="UP000825729"/>
    </source>
</evidence>
<accession>A0AAV7EBE5</accession>
<dbReference type="AlphaFoldDB" id="A0AAV7EBE5"/>
<reference evidence="2 3" key="1">
    <citation type="submission" date="2021-07" db="EMBL/GenBank/DDBJ databases">
        <title>The Aristolochia fimbriata genome: insights into angiosperm evolution, floral development and chemical biosynthesis.</title>
        <authorList>
            <person name="Jiao Y."/>
        </authorList>
    </citation>
    <scope>NUCLEOTIDE SEQUENCE [LARGE SCALE GENOMIC DNA]</scope>
    <source>
        <strain evidence="2">IBCAS-2021</strain>
        <tissue evidence="2">Leaf</tissue>
    </source>
</reference>
<keyword evidence="3" id="KW-1185">Reference proteome</keyword>
<evidence type="ECO:0000313" key="2">
    <source>
        <dbReference type="EMBL" id="KAG9444852.1"/>
    </source>
</evidence>
<gene>
    <name evidence="2" type="ORF">H6P81_016192</name>
</gene>
<dbReference type="Pfam" id="PF10536">
    <property type="entry name" value="PMD"/>
    <property type="match status" value="1"/>
</dbReference>
<organism evidence="2 3">
    <name type="scientific">Aristolochia fimbriata</name>
    <name type="common">White veined hardy Dutchman's pipe vine</name>
    <dbReference type="NCBI Taxonomy" id="158543"/>
    <lineage>
        <taxon>Eukaryota</taxon>
        <taxon>Viridiplantae</taxon>
        <taxon>Streptophyta</taxon>
        <taxon>Embryophyta</taxon>
        <taxon>Tracheophyta</taxon>
        <taxon>Spermatophyta</taxon>
        <taxon>Magnoliopsida</taxon>
        <taxon>Magnoliidae</taxon>
        <taxon>Piperales</taxon>
        <taxon>Aristolochiaceae</taxon>
        <taxon>Aristolochia</taxon>
    </lineage>
</organism>
<name>A0AAV7EBE5_ARIFI</name>
<comment type="caution">
    <text evidence="2">The sequence shown here is derived from an EMBL/GenBank/DDBJ whole genome shotgun (WGS) entry which is preliminary data.</text>
</comment>
<evidence type="ECO:0000259" key="1">
    <source>
        <dbReference type="Pfam" id="PF10536"/>
    </source>
</evidence>